<keyword evidence="3" id="KW-1185">Reference proteome</keyword>
<evidence type="ECO:0000313" key="2">
    <source>
        <dbReference type="EMBL" id="KAJ8767561.1"/>
    </source>
</evidence>
<dbReference type="Proteomes" id="UP001159364">
    <property type="component" value="Linkage Group LG04"/>
</dbReference>
<feature type="region of interest" description="Disordered" evidence="1">
    <location>
        <begin position="48"/>
        <end position="96"/>
    </location>
</feature>
<reference evidence="2 3" key="1">
    <citation type="submission" date="2021-09" db="EMBL/GenBank/DDBJ databases">
        <title>Genomic insights and catalytic innovation underlie evolution of tropane alkaloids biosynthesis.</title>
        <authorList>
            <person name="Wang Y.-J."/>
            <person name="Tian T."/>
            <person name="Huang J.-P."/>
            <person name="Huang S.-X."/>
        </authorList>
    </citation>
    <scope>NUCLEOTIDE SEQUENCE [LARGE SCALE GENOMIC DNA]</scope>
    <source>
        <strain evidence="2">KIB-2018</strain>
        <tissue evidence="2">Leaf</tissue>
    </source>
</reference>
<feature type="region of interest" description="Disordered" evidence="1">
    <location>
        <begin position="114"/>
        <end position="137"/>
    </location>
</feature>
<sequence>MGCNESKHDDMTRNTITRRKSNAKSGDIEAIGNDKKSLLMIQKRQIENGAEPFFPDQKDIAESVEEDENGKRRAEDGEESVGSPISLKSPNSFFSSRKEEDVVVDGRICEGTWSENSEYFSPQSTRSGPGKESLYNDTDTCRVHDIVDKQQLMIT</sequence>
<evidence type="ECO:0000256" key="1">
    <source>
        <dbReference type="SAM" id="MobiDB-lite"/>
    </source>
</evidence>
<feature type="compositionally biased region" description="Polar residues" evidence="1">
    <location>
        <begin position="86"/>
        <end position="95"/>
    </location>
</feature>
<dbReference type="AlphaFoldDB" id="A0AAV8TKZ2"/>
<feature type="compositionally biased region" description="Basic and acidic residues" evidence="1">
    <location>
        <begin position="1"/>
        <end position="12"/>
    </location>
</feature>
<feature type="region of interest" description="Disordered" evidence="1">
    <location>
        <begin position="1"/>
        <end position="29"/>
    </location>
</feature>
<protein>
    <submittedName>
        <fullName evidence="2">Uncharacterized protein</fullName>
    </submittedName>
</protein>
<comment type="caution">
    <text evidence="2">The sequence shown here is derived from an EMBL/GenBank/DDBJ whole genome shotgun (WGS) entry which is preliminary data.</text>
</comment>
<accession>A0AAV8TKZ2</accession>
<proteinExistence type="predicted"/>
<name>A0AAV8TKZ2_9ROSI</name>
<dbReference type="EMBL" id="JAIWQS010000004">
    <property type="protein sequence ID" value="KAJ8767561.1"/>
    <property type="molecule type" value="Genomic_DNA"/>
</dbReference>
<evidence type="ECO:0000313" key="3">
    <source>
        <dbReference type="Proteomes" id="UP001159364"/>
    </source>
</evidence>
<feature type="compositionally biased region" description="Polar residues" evidence="1">
    <location>
        <begin position="114"/>
        <end position="127"/>
    </location>
</feature>
<organism evidence="2 3">
    <name type="scientific">Erythroxylum novogranatense</name>
    <dbReference type="NCBI Taxonomy" id="1862640"/>
    <lineage>
        <taxon>Eukaryota</taxon>
        <taxon>Viridiplantae</taxon>
        <taxon>Streptophyta</taxon>
        <taxon>Embryophyta</taxon>
        <taxon>Tracheophyta</taxon>
        <taxon>Spermatophyta</taxon>
        <taxon>Magnoliopsida</taxon>
        <taxon>eudicotyledons</taxon>
        <taxon>Gunneridae</taxon>
        <taxon>Pentapetalae</taxon>
        <taxon>rosids</taxon>
        <taxon>fabids</taxon>
        <taxon>Malpighiales</taxon>
        <taxon>Erythroxylaceae</taxon>
        <taxon>Erythroxylum</taxon>
    </lineage>
</organism>
<gene>
    <name evidence="2" type="ORF">K2173_017630</name>
</gene>